<evidence type="ECO:0000313" key="4">
    <source>
        <dbReference type="Proteomes" id="UP000664521"/>
    </source>
</evidence>
<keyword evidence="4" id="KW-1185">Reference proteome</keyword>
<evidence type="ECO:0000256" key="2">
    <source>
        <dbReference type="SAM" id="MobiDB-lite"/>
    </source>
</evidence>
<keyword evidence="1" id="KW-0175">Coiled coil</keyword>
<evidence type="ECO:0000313" key="3">
    <source>
        <dbReference type="EMBL" id="CAF9935068.1"/>
    </source>
</evidence>
<sequence>MRGHGRRASLLLGSGSGKSNLWTLAERDDLFKRRQHGEDWESICQDYPTRSRHALQQQYSVEKKKHAGAIDLRIGSRRGGRKPRAAQTRGHNWTSINKLPVDSDEEVDDSMGLIGLDEDDEDTDYEDIGNQAGEESSQAPEEEADPVKSPRPPPLARSATEPTTRQKAAKKAMFPNLPASAGKAPSSVEDGIVRPVNLSSNKRKTPMNEVSESESRASSHQSKRPKYSTEPSETFPAAQHSESTPMAVPKTAKTPLPIIQRPRLIFTEEDFQRASDYASELTSLHEAEKNSLREVFESARQRDVRRANEAEAQRNEAMAEYAGRLKFKEAEFTKELGQKEQARIDAQLEAHRHEQEISLLKAELEALKVSGEGNVLVQSGGAEDDIRQQLARQEVQLRMYDQLRTFITAEVEKLLKSRLALGATAEEVKVQHTVLTNMISQINVEFEDLSGKAIVRSLKEIQDINEALLEKRKVERRCLDETMNAMESFVKPFKGVAEKAAVAAHSEAPAGGDGDSNNPPAMKATVPEISATIVGTTTPSVPGSPRKKATK</sequence>
<feature type="region of interest" description="Disordered" evidence="2">
    <location>
        <begin position="504"/>
        <end position="523"/>
    </location>
</feature>
<proteinExistence type="predicted"/>
<dbReference type="CDD" id="cd00167">
    <property type="entry name" value="SANT"/>
    <property type="match status" value="1"/>
</dbReference>
<feature type="coiled-coil region" evidence="1">
    <location>
        <begin position="300"/>
        <end position="370"/>
    </location>
</feature>
<accession>A0A8H3G8J8</accession>
<dbReference type="Proteomes" id="UP000664521">
    <property type="component" value="Unassembled WGS sequence"/>
</dbReference>
<dbReference type="AlphaFoldDB" id="A0A8H3G8J8"/>
<evidence type="ECO:0000256" key="1">
    <source>
        <dbReference type="SAM" id="Coils"/>
    </source>
</evidence>
<comment type="caution">
    <text evidence="3">The sequence shown here is derived from an EMBL/GenBank/DDBJ whole genome shotgun (WGS) entry which is preliminary data.</text>
</comment>
<gene>
    <name evidence="3" type="ORF">HETSPECPRED_009453</name>
</gene>
<name>A0A8H3G8J8_9LECA</name>
<evidence type="ECO:0008006" key="5">
    <source>
        <dbReference type="Google" id="ProtNLM"/>
    </source>
</evidence>
<dbReference type="OrthoDB" id="5397271at2759"/>
<feature type="region of interest" description="Disordered" evidence="2">
    <location>
        <begin position="114"/>
        <end position="255"/>
    </location>
</feature>
<dbReference type="EMBL" id="CAJPDS010000079">
    <property type="protein sequence ID" value="CAF9935068.1"/>
    <property type="molecule type" value="Genomic_DNA"/>
</dbReference>
<organism evidence="3 4">
    <name type="scientific">Heterodermia speciosa</name>
    <dbReference type="NCBI Taxonomy" id="116794"/>
    <lineage>
        <taxon>Eukaryota</taxon>
        <taxon>Fungi</taxon>
        <taxon>Dikarya</taxon>
        <taxon>Ascomycota</taxon>
        <taxon>Pezizomycotina</taxon>
        <taxon>Lecanoromycetes</taxon>
        <taxon>OSLEUM clade</taxon>
        <taxon>Lecanoromycetidae</taxon>
        <taxon>Caliciales</taxon>
        <taxon>Physciaceae</taxon>
        <taxon>Heterodermia</taxon>
    </lineage>
</organism>
<feature type="region of interest" description="Disordered" evidence="2">
    <location>
        <begin position="530"/>
        <end position="551"/>
    </location>
</feature>
<feature type="compositionally biased region" description="Acidic residues" evidence="2">
    <location>
        <begin position="116"/>
        <end position="127"/>
    </location>
</feature>
<dbReference type="InterPro" id="IPR001005">
    <property type="entry name" value="SANT/Myb"/>
</dbReference>
<reference evidence="3" key="1">
    <citation type="submission" date="2021-03" db="EMBL/GenBank/DDBJ databases">
        <authorList>
            <person name="Tagirdzhanova G."/>
        </authorList>
    </citation>
    <scope>NUCLEOTIDE SEQUENCE</scope>
</reference>
<protein>
    <recommendedName>
        <fullName evidence="5">Myb-like domain-containing protein</fullName>
    </recommendedName>
</protein>